<keyword evidence="2" id="KW-1185">Reference proteome</keyword>
<evidence type="ECO:0000313" key="1">
    <source>
        <dbReference type="EMBL" id="WKA08946.1"/>
    </source>
</evidence>
<organism evidence="1 2">
    <name type="scientific">Vitis vinifera</name>
    <name type="common">Grape</name>
    <dbReference type="NCBI Taxonomy" id="29760"/>
    <lineage>
        <taxon>Eukaryota</taxon>
        <taxon>Viridiplantae</taxon>
        <taxon>Streptophyta</taxon>
        <taxon>Embryophyta</taxon>
        <taxon>Tracheophyta</taxon>
        <taxon>Spermatophyta</taxon>
        <taxon>Magnoliopsida</taxon>
        <taxon>eudicotyledons</taxon>
        <taxon>Gunneridae</taxon>
        <taxon>Pentapetalae</taxon>
        <taxon>rosids</taxon>
        <taxon>Vitales</taxon>
        <taxon>Vitaceae</taxon>
        <taxon>Viteae</taxon>
        <taxon>Vitis</taxon>
    </lineage>
</organism>
<gene>
    <name evidence="1" type="ORF">VitviT2T_026628</name>
</gene>
<protein>
    <submittedName>
        <fullName evidence="1">Uncharacterized protein</fullName>
    </submittedName>
</protein>
<evidence type="ECO:0000313" key="2">
    <source>
        <dbReference type="Proteomes" id="UP001227230"/>
    </source>
</evidence>
<sequence>MVLRSLQPRITRHVVGVPFTDFSSLVSALYDVEDSILRGLWTDSSPSDVKEKKPFGGQRSLDVSAINSSSQRPLGVICMSLSQALRKLTEAGLLTALAPRPPPQPIPPQFRMDLYVHTIKGLDMRPIDAPL</sequence>
<accession>A0ABY9DPA0</accession>
<dbReference type="Proteomes" id="UP001227230">
    <property type="component" value="Chromosome 17"/>
</dbReference>
<reference evidence="1 2" key="1">
    <citation type="journal article" date="2023" name="Hortic Res">
        <title>The complete reference genome for grapevine (Vitis vinifera L.) genetics and breeding.</title>
        <authorList>
            <person name="Shi X."/>
            <person name="Cao S."/>
            <person name="Wang X."/>
            <person name="Huang S."/>
            <person name="Wang Y."/>
            <person name="Liu Z."/>
            <person name="Liu W."/>
            <person name="Leng X."/>
            <person name="Peng Y."/>
            <person name="Wang N."/>
            <person name="Wang Y."/>
            <person name="Ma Z."/>
            <person name="Xu X."/>
            <person name="Zhang F."/>
            <person name="Xue H."/>
            <person name="Zhong H."/>
            <person name="Wang Y."/>
            <person name="Zhang K."/>
            <person name="Velt A."/>
            <person name="Avia K."/>
            <person name="Holtgrawe D."/>
            <person name="Grimplet J."/>
            <person name="Matus J.T."/>
            <person name="Ware D."/>
            <person name="Wu X."/>
            <person name="Wang H."/>
            <person name="Liu C."/>
            <person name="Fang Y."/>
            <person name="Rustenholz C."/>
            <person name="Cheng Z."/>
            <person name="Xiao H."/>
            <person name="Zhou Y."/>
        </authorList>
    </citation>
    <scope>NUCLEOTIDE SEQUENCE [LARGE SCALE GENOMIC DNA]</scope>
    <source>
        <strain evidence="2">cv. Pinot noir / PN40024</strain>
        <tissue evidence="1">Leaf</tissue>
    </source>
</reference>
<name>A0ABY9DPA0_VITVI</name>
<dbReference type="EMBL" id="CP126664">
    <property type="protein sequence ID" value="WKA08946.1"/>
    <property type="molecule type" value="Genomic_DNA"/>
</dbReference>
<proteinExistence type="predicted"/>